<evidence type="ECO:0000313" key="3">
    <source>
        <dbReference type="Proteomes" id="UP001064489"/>
    </source>
</evidence>
<sequence>MELTQQFQNLKKEGMAVTEYVKKTKTFTDNLAAIGELVPPKKHIMQPLSGLGPDFNPIVSTINARADQPPLEEVYSLLLSHEFLLEKQNSSEPTNVLQANFTSLQKKFQKPFGGNSSSHFSPQNQQSKPYSPNFQANPHNQNFKPHNQFQSGILGIPQGKQIQPK</sequence>
<feature type="compositionally biased region" description="Polar residues" evidence="1">
    <location>
        <begin position="114"/>
        <end position="151"/>
    </location>
</feature>
<dbReference type="Pfam" id="PF14223">
    <property type="entry name" value="Retrotran_gag_2"/>
    <property type="match status" value="1"/>
</dbReference>
<keyword evidence="3" id="KW-1185">Reference proteome</keyword>
<name>A0AAD5IK89_ACENE</name>
<dbReference type="Proteomes" id="UP001064489">
    <property type="component" value="Chromosome 7"/>
</dbReference>
<protein>
    <submittedName>
        <fullName evidence="2">Uncharacterized protein</fullName>
    </submittedName>
</protein>
<comment type="caution">
    <text evidence="2">The sequence shown here is derived from an EMBL/GenBank/DDBJ whole genome shotgun (WGS) entry which is preliminary data.</text>
</comment>
<dbReference type="PANTHER" id="PTHR47481:SF22">
    <property type="entry name" value="RETROTRANSPOSON GAG DOMAIN-CONTAINING PROTEIN"/>
    <property type="match status" value="1"/>
</dbReference>
<dbReference type="PANTHER" id="PTHR47481">
    <property type="match status" value="1"/>
</dbReference>
<feature type="region of interest" description="Disordered" evidence="1">
    <location>
        <begin position="108"/>
        <end position="165"/>
    </location>
</feature>
<accession>A0AAD5IK89</accession>
<proteinExistence type="predicted"/>
<evidence type="ECO:0000313" key="2">
    <source>
        <dbReference type="EMBL" id="KAI9168819.1"/>
    </source>
</evidence>
<reference evidence="2" key="2">
    <citation type="submission" date="2023-02" db="EMBL/GenBank/DDBJ databases">
        <authorList>
            <person name="Swenson N.G."/>
            <person name="Wegrzyn J.L."/>
            <person name="Mcevoy S.L."/>
        </authorList>
    </citation>
    <scope>NUCLEOTIDE SEQUENCE</scope>
    <source>
        <strain evidence="2">91603</strain>
        <tissue evidence="2">Leaf</tissue>
    </source>
</reference>
<reference evidence="2" key="1">
    <citation type="journal article" date="2022" name="Plant J.">
        <title>Strategies of tolerance reflected in two North American maple genomes.</title>
        <authorList>
            <person name="McEvoy S.L."/>
            <person name="Sezen U.U."/>
            <person name="Trouern-Trend A."/>
            <person name="McMahon S.M."/>
            <person name="Schaberg P.G."/>
            <person name="Yang J."/>
            <person name="Wegrzyn J.L."/>
            <person name="Swenson N.G."/>
        </authorList>
    </citation>
    <scope>NUCLEOTIDE SEQUENCE</scope>
    <source>
        <strain evidence="2">91603</strain>
    </source>
</reference>
<evidence type="ECO:0000256" key="1">
    <source>
        <dbReference type="SAM" id="MobiDB-lite"/>
    </source>
</evidence>
<dbReference type="AlphaFoldDB" id="A0AAD5IK89"/>
<gene>
    <name evidence="2" type="ORF">LWI28_002467</name>
</gene>
<organism evidence="2 3">
    <name type="scientific">Acer negundo</name>
    <name type="common">Box elder</name>
    <dbReference type="NCBI Taxonomy" id="4023"/>
    <lineage>
        <taxon>Eukaryota</taxon>
        <taxon>Viridiplantae</taxon>
        <taxon>Streptophyta</taxon>
        <taxon>Embryophyta</taxon>
        <taxon>Tracheophyta</taxon>
        <taxon>Spermatophyta</taxon>
        <taxon>Magnoliopsida</taxon>
        <taxon>eudicotyledons</taxon>
        <taxon>Gunneridae</taxon>
        <taxon>Pentapetalae</taxon>
        <taxon>rosids</taxon>
        <taxon>malvids</taxon>
        <taxon>Sapindales</taxon>
        <taxon>Sapindaceae</taxon>
        <taxon>Hippocastanoideae</taxon>
        <taxon>Acereae</taxon>
        <taxon>Acer</taxon>
    </lineage>
</organism>
<dbReference type="EMBL" id="JAJSOW010000104">
    <property type="protein sequence ID" value="KAI9168819.1"/>
    <property type="molecule type" value="Genomic_DNA"/>
</dbReference>